<protein>
    <submittedName>
        <fullName evidence="2">Uncharacterized protein</fullName>
    </submittedName>
</protein>
<dbReference type="OrthoDB" id="4171340at2759"/>
<feature type="region of interest" description="Disordered" evidence="1">
    <location>
        <begin position="66"/>
        <end position="86"/>
    </location>
</feature>
<gene>
    <name evidence="2" type="ORF">N7468_008330</name>
</gene>
<evidence type="ECO:0000313" key="2">
    <source>
        <dbReference type="EMBL" id="KAJ5223788.1"/>
    </source>
</evidence>
<dbReference type="RefSeq" id="XP_058327971.1">
    <property type="nucleotide sequence ID" value="XM_058477626.1"/>
</dbReference>
<feature type="region of interest" description="Disordered" evidence="1">
    <location>
        <begin position="221"/>
        <end position="256"/>
    </location>
</feature>
<name>A0A9W9TIC7_9EURO</name>
<feature type="region of interest" description="Disordered" evidence="1">
    <location>
        <begin position="27"/>
        <end position="54"/>
    </location>
</feature>
<organism evidence="2 3">
    <name type="scientific">Penicillium chermesinum</name>
    <dbReference type="NCBI Taxonomy" id="63820"/>
    <lineage>
        <taxon>Eukaryota</taxon>
        <taxon>Fungi</taxon>
        <taxon>Dikarya</taxon>
        <taxon>Ascomycota</taxon>
        <taxon>Pezizomycotina</taxon>
        <taxon>Eurotiomycetes</taxon>
        <taxon>Eurotiomycetidae</taxon>
        <taxon>Eurotiales</taxon>
        <taxon>Aspergillaceae</taxon>
        <taxon>Penicillium</taxon>
    </lineage>
</organism>
<dbReference type="Proteomes" id="UP001150941">
    <property type="component" value="Unassembled WGS sequence"/>
</dbReference>
<comment type="caution">
    <text evidence="2">The sequence shown here is derived from an EMBL/GenBank/DDBJ whole genome shotgun (WGS) entry which is preliminary data.</text>
</comment>
<evidence type="ECO:0000256" key="1">
    <source>
        <dbReference type="SAM" id="MobiDB-lite"/>
    </source>
</evidence>
<dbReference type="AlphaFoldDB" id="A0A9W9TIC7"/>
<accession>A0A9W9TIC7</accession>
<feature type="compositionally biased region" description="Polar residues" evidence="1">
    <location>
        <begin position="245"/>
        <end position="256"/>
    </location>
</feature>
<proteinExistence type="predicted"/>
<evidence type="ECO:0000313" key="3">
    <source>
        <dbReference type="Proteomes" id="UP001150941"/>
    </source>
</evidence>
<dbReference type="EMBL" id="JAPQKS010000006">
    <property type="protein sequence ID" value="KAJ5223788.1"/>
    <property type="molecule type" value="Genomic_DNA"/>
</dbReference>
<dbReference type="GeneID" id="83204929"/>
<keyword evidence="3" id="KW-1185">Reference proteome</keyword>
<sequence>MSNRLNPNDIPAHAILLDLAEHAMNDSGSEFYSDSEDGGMQLDPPEPTLGHYSMAHDPLRLQPAYTHPADPAFSHPAAAKPLPPRPRMSEEEYAALAVLNDEELLTIYALKSGQVRLRSNFASTSPSPLFFPSHLRPLLTSQTIPQTRRRFQAKLLSGGDPHVEEEMFAARFAVPAAKAHLVPGLNRVGAGTPETALDLNNAQAFLVPGAWKEVVDHDESGWWAPGQRKRGDGKRRGESRGSGENSGMASRSVSRS</sequence>
<reference evidence="2" key="1">
    <citation type="submission" date="2022-11" db="EMBL/GenBank/DDBJ databases">
        <authorList>
            <person name="Petersen C."/>
        </authorList>
    </citation>
    <scope>NUCLEOTIDE SEQUENCE</scope>
    <source>
        <strain evidence="2">IBT 19713</strain>
    </source>
</reference>
<reference evidence="2" key="2">
    <citation type="journal article" date="2023" name="IMA Fungus">
        <title>Comparative genomic study of the Penicillium genus elucidates a diverse pangenome and 15 lateral gene transfer events.</title>
        <authorList>
            <person name="Petersen C."/>
            <person name="Sorensen T."/>
            <person name="Nielsen M.R."/>
            <person name="Sondergaard T.E."/>
            <person name="Sorensen J.L."/>
            <person name="Fitzpatrick D.A."/>
            <person name="Frisvad J.C."/>
            <person name="Nielsen K.L."/>
        </authorList>
    </citation>
    <scope>NUCLEOTIDE SEQUENCE</scope>
    <source>
        <strain evidence="2">IBT 19713</strain>
    </source>
</reference>